<reference evidence="2 3" key="1">
    <citation type="journal article" date="2011" name="PLoS Genet.">
        <title>Genomic analysis of the necrotrophic fungal pathogens Sclerotinia sclerotiorum and Botrytis cinerea.</title>
        <authorList>
            <person name="Amselem J."/>
            <person name="Cuomo C.A."/>
            <person name="van Kan J.A."/>
            <person name="Viaud M."/>
            <person name="Benito E.P."/>
            <person name="Couloux A."/>
            <person name="Coutinho P.M."/>
            <person name="de Vries R.P."/>
            <person name="Dyer P.S."/>
            <person name="Fillinger S."/>
            <person name="Fournier E."/>
            <person name="Gout L."/>
            <person name="Hahn M."/>
            <person name="Kohn L."/>
            <person name="Lapalu N."/>
            <person name="Plummer K.M."/>
            <person name="Pradier J.M."/>
            <person name="Quevillon E."/>
            <person name="Sharon A."/>
            <person name="Simon A."/>
            <person name="ten Have A."/>
            <person name="Tudzynski B."/>
            <person name="Tudzynski P."/>
            <person name="Wincker P."/>
            <person name="Andrew M."/>
            <person name="Anthouard V."/>
            <person name="Beever R.E."/>
            <person name="Beffa R."/>
            <person name="Benoit I."/>
            <person name="Bouzid O."/>
            <person name="Brault B."/>
            <person name="Chen Z."/>
            <person name="Choquer M."/>
            <person name="Collemare J."/>
            <person name="Cotton P."/>
            <person name="Danchin E.G."/>
            <person name="Da Silva C."/>
            <person name="Gautier A."/>
            <person name="Giraud C."/>
            <person name="Giraud T."/>
            <person name="Gonzalez C."/>
            <person name="Grossetete S."/>
            <person name="Guldener U."/>
            <person name="Henrissat B."/>
            <person name="Howlett B.J."/>
            <person name="Kodira C."/>
            <person name="Kretschmer M."/>
            <person name="Lappartient A."/>
            <person name="Leroch M."/>
            <person name="Levis C."/>
            <person name="Mauceli E."/>
            <person name="Neuveglise C."/>
            <person name="Oeser B."/>
            <person name="Pearson M."/>
            <person name="Poulain J."/>
            <person name="Poussereau N."/>
            <person name="Quesneville H."/>
            <person name="Rascle C."/>
            <person name="Schumacher J."/>
            <person name="Segurens B."/>
            <person name="Sexton A."/>
            <person name="Silva E."/>
            <person name="Sirven C."/>
            <person name="Soanes D.M."/>
            <person name="Talbot N.J."/>
            <person name="Templeton M."/>
            <person name="Yandava C."/>
            <person name="Yarden O."/>
            <person name="Zeng Q."/>
            <person name="Rollins J.A."/>
            <person name="Lebrun M.H."/>
            <person name="Dickman M."/>
        </authorList>
    </citation>
    <scope>NUCLEOTIDE SEQUENCE [LARGE SCALE GENOMIC DNA]</scope>
    <source>
        <strain evidence="2 3">B05.10</strain>
    </source>
</reference>
<reference evidence="2 3" key="2">
    <citation type="journal article" date="2012" name="Eukaryot. Cell">
        <title>Genome update of Botrytis cinerea strains B05.10 and T4.</title>
        <authorList>
            <person name="Staats M."/>
            <person name="van Kan J.A."/>
        </authorList>
    </citation>
    <scope>NUCLEOTIDE SEQUENCE [LARGE SCALE GENOMIC DNA]</scope>
    <source>
        <strain evidence="2 3">B05.10</strain>
    </source>
</reference>
<gene>
    <name evidence="2" type="ORF">BCIN_02g00015</name>
</gene>
<dbReference type="EMBL" id="CP009806">
    <property type="protein sequence ID" value="ATZ46603.1"/>
    <property type="molecule type" value="Genomic_DNA"/>
</dbReference>
<dbReference type="VEuPathDB" id="FungiDB:Bcin02g00015"/>
<dbReference type="AlphaFoldDB" id="A0A384J7U4"/>
<dbReference type="KEGG" id="bfu:BCIN_02g00015"/>
<feature type="region of interest" description="Disordered" evidence="1">
    <location>
        <begin position="24"/>
        <end position="59"/>
    </location>
</feature>
<evidence type="ECO:0000313" key="2">
    <source>
        <dbReference type="EMBL" id="ATZ46603.1"/>
    </source>
</evidence>
<accession>A0A384J7U4</accession>
<dbReference type="GeneID" id="5425851"/>
<reference evidence="2 3" key="3">
    <citation type="journal article" date="2017" name="Mol. Plant Pathol.">
        <title>A gapless genome sequence of the fungus Botrytis cinerea.</title>
        <authorList>
            <person name="Van Kan J.A."/>
            <person name="Stassen J.H."/>
            <person name="Mosbach A."/>
            <person name="Van Der Lee T.A."/>
            <person name="Faino L."/>
            <person name="Farmer A.D."/>
            <person name="Papasotiriou D.G."/>
            <person name="Zhou S."/>
            <person name="Seidl M.F."/>
            <person name="Cottam E."/>
            <person name="Edel D."/>
            <person name="Hahn M."/>
            <person name="Schwartz D.C."/>
            <person name="Dietrich R.A."/>
            <person name="Widdison S."/>
            <person name="Scalliet G."/>
        </authorList>
    </citation>
    <scope>NUCLEOTIDE SEQUENCE [LARGE SCALE GENOMIC DNA]</scope>
    <source>
        <strain evidence="2 3">B05.10</strain>
    </source>
</reference>
<dbReference type="RefSeq" id="XP_024546777.1">
    <property type="nucleotide sequence ID" value="XM_024691007.1"/>
</dbReference>
<evidence type="ECO:0000256" key="1">
    <source>
        <dbReference type="SAM" id="MobiDB-lite"/>
    </source>
</evidence>
<dbReference type="Proteomes" id="UP000001798">
    <property type="component" value="Chromosome 2"/>
</dbReference>
<proteinExistence type="predicted"/>
<protein>
    <submittedName>
        <fullName evidence="2">Uncharacterized protein</fullName>
    </submittedName>
</protein>
<dbReference type="OrthoDB" id="3481823at2759"/>
<sequence>MDYTSVYKGNHFFPRFCMSDICSSQDSPALPSPKASTAVNPEHVETVKREKVKGKAANTSQQATPVCLDKMTPTKRELSVFIYSFI</sequence>
<keyword evidence="3" id="KW-1185">Reference proteome</keyword>
<name>A0A384J7U4_BOTFB</name>
<evidence type="ECO:0000313" key="3">
    <source>
        <dbReference type="Proteomes" id="UP000001798"/>
    </source>
</evidence>
<organism evidence="2 3">
    <name type="scientific">Botryotinia fuckeliana (strain B05.10)</name>
    <name type="common">Noble rot fungus</name>
    <name type="synonym">Botrytis cinerea</name>
    <dbReference type="NCBI Taxonomy" id="332648"/>
    <lineage>
        <taxon>Eukaryota</taxon>
        <taxon>Fungi</taxon>
        <taxon>Dikarya</taxon>
        <taxon>Ascomycota</taxon>
        <taxon>Pezizomycotina</taxon>
        <taxon>Leotiomycetes</taxon>
        <taxon>Helotiales</taxon>
        <taxon>Sclerotiniaceae</taxon>
        <taxon>Botrytis</taxon>
    </lineage>
</organism>